<dbReference type="EC" id="5.2.1.8" evidence="6"/>
<keyword evidence="3 5" id="KW-0697">Rotamase</keyword>
<dbReference type="PANTHER" id="PTHR47861">
    <property type="entry name" value="FKBP-TYPE PEPTIDYL-PROLYL CIS-TRANS ISOMERASE SLYD"/>
    <property type="match status" value="1"/>
</dbReference>
<evidence type="ECO:0000256" key="6">
    <source>
        <dbReference type="RuleBase" id="RU003915"/>
    </source>
</evidence>
<reference evidence="8 9" key="1">
    <citation type="journal article" date="2005" name="Int. J. Syst. Evol. Microbiol.">
        <title>Nitrincola lacisaponensis gen. nov., sp. nov., a novel alkaliphilic bacterium isolated from an alkaline, saline lake.</title>
        <authorList>
            <person name="Dimitriu P.A."/>
            <person name="Shukla S.K."/>
            <person name="Conradt J."/>
            <person name="Marquez M.C."/>
            <person name="Ventosa A."/>
            <person name="Maglia A."/>
            <person name="Peyton B.M."/>
            <person name="Pinkart H.C."/>
            <person name="Mormile M.R."/>
        </authorList>
    </citation>
    <scope>NUCLEOTIDE SEQUENCE [LARGE SCALE GENOMIC DNA]</scope>
    <source>
        <strain evidence="8 9">4CA</strain>
    </source>
</reference>
<dbReference type="AlphaFoldDB" id="A0A063Y254"/>
<dbReference type="Proteomes" id="UP000027318">
    <property type="component" value="Unassembled WGS sequence"/>
</dbReference>
<name>A0A063Y254_9GAMM</name>
<evidence type="ECO:0000256" key="1">
    <source>
        <dbReference type="ARBA" id="ARBA00000971"/>
    </source>
</evidence>
<dbReference type="STRING" id="267850.ADINL_1804"/>
<dbReference type="PATRIC" id="fig|267850.7.peg.1774"/>
<dbReference type="InterPro" id="IPR046357">
    <property type="entry name" value="PPIase_dom_sf"/>
</dbReference>
<comment type="catalytic activity">
    <reaction evidence="1 5 6">
        <text>[protein]-peptidylproline (omega=180) = [protein]-peptidylproline (omega=0)</text>
        <dbReference type="Rhea" id="RHEA:16237"/>
        <dbReference type="Rhea" id="RHEA-COMP:10747"/>
        <dbReference type="Rhea" id="RHEA-COMP:10748"/>
        <dbReference type="ChEBI" id="CHEBI:83833"/>
        <dbReference type="ChEBI" id="CHEBI:83834"/>
        <dbReference type="EC" id="5.2.1.8"/>
    </reaction>
</comment>
<dbReference type="InterPro" id="IPR001179">
    <property type="entry name" value="PPIase_FKBP_dom"/>
</dbReference>
<dbReference type="OrthoDB" id="9808891at2"/>
<evidence type="ECO:0000313" key="8">
    <source>
        <dbReference type="EMBL" id="KDE39764.1"/>
    </source>
</evidence>
<comment type="similarity">
    <text evidence="2 6">Belongs to the FKBP-type PPIase family.</text>
</comment>
<gene>
    <name evidence="8" type="ORF">ADINL_1804</name>
</gene>
<evidence type="ECO:0000259" key="7">
    <source>
        <dbReference type="PROSITE" id="PS50059"/>
    </source>
</evidence>
<evidence type="ECO:0000256" key="3">
    <source>
        <dbReference type="ARBA" id="ARBA00023110"/>
    </source>
</evidence>
<dbReference type="SUPFAM" id="SSF54534">
    <property type="entry name" value="FKBP-like"/>
    <property type="match status" value="1"/>
</dbReference>
<evidence type="ECO:0000256" key="4">
    <source>
        <dbReference type="ARBA" id="ARBA00023235"/>
    </source>
</evidence>
<dbReference type="Gene3D" id="3.10.50.40">
    <property type="match status" value="1"/>
</dbReference>
<sequence length="152" mass="16507">MSEVTVGEGTEVTLHFAIKLENGQVIDSNFSAQPARFVFGDGNIPEGFEQALTGLKVGDHLDLTIAPERGFGMHNPSNIQVMPRSQFKDMDLEPGLVVSFQEPGGEVPGVITEFSDERVTVDFNHPLAGKTLLFEVQILAVEPAQDKALDLN</sequence>
<keyword evidence="4 5" id="KW-0413">Isomerase</keyword>
<keyword evidence="9" id="KW-1185">Reference proteome</keyword>
<proteinExistence type="inferred from homology"/>
<comment type="caution">
    <text evidence="8">The sequence shown here is derived from an EMBL/GenBank/DDBJ whole genome shotgun (WGS) entry which is preliminary data.</text>
</comment>
<dbReference type="PROSITE" id="PS50059">
    <property type="entry name" value="FKBP_PPIASE"/>
    <property type="match status" value="1"/>
</dbReference>
<dbReference type="EMBL" id="JMSZ01000024">
    <property type="protein sequence ID" value="KDE39764.1"/>
    <property type="molecule type" value="Genomic_DNA"/>
</dbReference>
<dbReference type="RefSeq" id="WP_036546695.1">
    <property type="nucleotide sequence ID" value="NZ_JBKBNO010000007.1"/>
</dbReference>
<evidence type="ECO:0000313" key="9">
    <source>
        <dbReference type="Proteomes" id="UP000027318"/>
    </source>
</evidence>
<accession>A0A063Y254</accession>
<evidence type="ECO:0000256" key="2">
    <source>
        <dbReference type="ARBA" id="ARBA00006577"/>
    </source>
</evidence>
<protein>
    <recommendedName>
        <fullName evidence="6">Peptidyl-prolyl cis-trans isomerase</fullName>
        <ecNumber evidence="6">5.2.1.8</ecNumber>
    </recommendedName>
</protein>
<dbReference type="PANTHER" id="PTHR47861:SF4">
    <property type="entry name" value="FKBP-TYPE 16 KDA PEPTIDYL-PROLYL CIS-TRANS ISOMERASE"/>
    <property type="match status" value="1"/>
</dbReference>
<dbReference type="Pfam" id="PF00254">
    <property type="entry name" value="FKBP_C"/>
    <property type="match status" value="1"/>
</dbReference>
<feature type="domain" description="PPIase FKBP-type" evidence="7">
    <location>
        <begin position="9"/>
        <end position="83"/>
    </location>
</feature>
<organism evidence="8 9">
    <name type="scientific">Nitrincola lacisaponensis</name>
    <dbReference type="NCBI Taxonomy" id="267850"/>
    <lineage>
        <taxon>Bacteria</taxon>
        <taxon>Pseudomonadati</taxon>
        <taxon>Pseudomonadota</taxon>
        <taxon>Gammaproteobacteria</taxon>
        <taxon>Oceanospirillales</taxon>
        <taxon>Oceanospirillaceae</taxon>
        <taxon>Nitrincola</taxon>
    </lineage>
</organism>
<dbReference type="GO" id="GO:0003755">
    <property type="term" value="F:peptidyl-prolyl cis-trans isomerase activity"/>
    <property type="evidence" value="ECO:0007669"/>
    <property type="project" value="UniProtKB-UniRule"/>
</dbReference>
<evidence type="ECO:0000256" key="5">
    <source>
        <dbReference type="PROSITE-ProRule" id="PRU00277"/>
    </source>
</evidence>